<proteinExistence type="predicted"/>
<keyword evidence="2" id="KW-1185">Reference proteome</keyword>
<dbReference type="Proteomes" id="UP000266188">
    <property type="component" value="Unassembled WGS sequence"/>
</dbReference>
<evidence type="ECO:0000313" key="1">
    <source>
        <dbReference type="EMBL" id="RJE24287.1"/>
    </source>
</evidence>
<organism evidence="1 2">
    <name type="scientific">Aspergillus sclerotialis</name>
    <dbReference type="NCBI Taxonomy" id="2070753"/>
    <lineage>
        <taxon>Eukaryota</taxon>
        <taxon>Fungi</taxon>
        <taxon>Dikarya</taxon>
        <taxon>Ascomycota</taxon>
        <taxon>Pezizomycotina</taxon>
        <taxon>Eurotiomycetes</taxon>
        <taxon>Eurotiomycetidae</taxon>
        <taxon>Eurotiales</taxon>
        <taxon>Aspergillaceae</taxon>
        <taxon>Aspergillus</taxon>
        <taxon>Aspergillus subgen. Polypaecilum</taxon>
    </lineage>
</organism>
<gene>
    <name evidence="1" type="ORF">PHISCL_03396</name>
</gene>
<name>A0A3A2ZSC5_9EURO</name>
<comment type="caution">
    <text evidence="1">The sequence shown here is derived from an EMBL/GenBank/DDBJ whole genome shotgun (WGS) entry which is preliminary data.</text>
</comment>
<accession>A0A3A2ZSC5</accession>
<protein>
    <submittedName>
        <fullName evidence="1">Uncharacterized protein</fullName>
    </submittedName>
</protein>
<evidence type="ECO:0000313" key="2">
    <source>
        <dbReference type="Proteomes" id="UP000266188"/>
    </source>
</evidence>
<dbReference type="AlphaFoldDB" id="A0A3A2ZSC5"/>
<dbReference type="EMBL" id="MVGC01000087">
    <property type="protein sequence ID" value="RJE24287.1"/>
    <property type="molecule type" value="Genomic_DNA"/>
</dbReference>
<sequence>MSVLKRKEENEFYQRTAASFGNLKETRVCANWRETASMLVERRINFRPLATPPDCNFPSMEICSHSNAGYKVDGLRGKRSTWITQMSSVIRRRHKEIGGTWSKYLAH</sequence>
<reference evidence="2" key="1">
    <citation type="submission" date="2017-02" db="EMBL/GenBank/DDBJ databases">
        <authorList>
            <person name="Tafer H."/>
            <person name="Lopandic K."/>
        </authorList>
    </citation>
    <scope>NUCLEOTIDE SEQUENCE [LARGE SCALE GENOMIC DNA]</scope>
    <source>
        <strain evidence="2">CBS 366.77</strain>
    </source>
</reference>